<gene>
    <name evidence="2" type="ORF">FHS09_000717</name>
</gene>
<dbReference type="NCBIfam" id="TIGR00778">
    <property type="entry name" value="ahpD_dom"/>
    <property type="match status" value="1"/>
</dbReference>
<reference evidence="2 3" key="1">
    <citation type="submission" date="2020-08" db="EMBL/GenBank/DDBJ databases">
        <title>Genomic Encyclopedia of Type Strains, Phase III (KMG-III): the genomes of soil and plant-associated and newly described type strains.</title>
        <authorList>
            <person name="Whitman W."/>
        </authorList>
    </citation>
    <scope>NUCLEOTIDE SEQUENCE [LARGE SCALE GENOMIC DNA]</scope>
    <source>
        <strain evidence="2 3">CECT 8799</strain>
    </source>
</reference>
<dbReference type="Proteomes" id="UP000535937">
    <property type="component" value="Unassembled WGS sequence"/>
</dbReference>
<evidence type="ECO:0000313" key="2">
    <source>
        <dbReference type="EMBL" id="MBB3059909.1"/>
    </source>
</evidence>
<dbReference type="InterPro" id="IPR004675">
    <property type="entry name" value="AhpD_core"/>
</dbReference>
<evidence type="ECO:0000313" key="3">
    <source>
        <dbReference type="Proteomes" id="UP000535937"/>
    </source>
</evidence>
<dbReference type="Pfam" id="PF02627">
    <property type="entry name" value="CMD"/>
    <property type="match status" value="1"/>
</dbReference>
<dbReference type="PANTHER" id="PTHR35446">
    <property type="entry name" value="SI:CH211-175M2.5"/>
    <property type="match status" value="1"/>
</dbReference>
<keyword evidence="3" id="KW-1185">Reference proteome</keyword>
<dbReference type="InterPro" id="IPR029032">
    <property type="entry name" value="AhpD-like"/>
</dbReference>
<comment type="caution">
    <text evidence="2">The sequence shown here is derived from an EMBL/GenBank/DDBJ whole genome shotgun (WGS) entry which is preliminary data.</text>
</comment>
<protein>
    <submittedName>
        <fullName evidence="2">Putative peroxidase-related enzyme</fullName>
    </submittedName>
</protein>
<keyword evidence="2" id="KW-0560">Oxidoreductase</keyword>
<dbReference type="EMBL" id="JACHWZ010000002">
    <property type="protein sequence ID" value="MBB3059909.1"/>
    <property type="molecule type" value="Genomic_DNA"/>
</dbReference>
<dbReference type="Gene3D" id="1.20.1290.10">
    <property type="entry name" value="AhpD-like"/>
    <property type="match status" value="1"/>
</dbReference>
<dbReference type="AlphaFoldDB" id="A0A7W4Z956"/>
<sequence>MTDFTFHTPESAPEDARDVLEKAQAQMGFVPGLYAGLANAPAALDAYLAVSDYFSRTSLSPEEQQVVLLAASVVNGCDFCVAAHSMIAKQMAGVAEPVVAALRDGGQPQDPKLAALAEFTRAVVSERGWVREHPAFRAFLDAGYRPEQALEVILGVAQKTLSNYANHLLQTPLDSALESERWSR</sequence>
<evidence type="ECO:0000259" key="1">
    <source>
        <dbReference type="Pfam" id="PF02627"/>
    </source>
</evidence>
<proteinExistence type="predicted"/>
<dbReference type="InterPro" id="IPR003779">
    <property type="entry name" value="CMD-like"/>
</dbReference>
<dbReference type="PANTHER" id="PTHR35446:SF3">
    <property type="entry name" value="CMD DOMAIN-CONTAINING PROTEIN"/>
    <property type="match status" value="1"/>
</dbReference>
<keyword evidence="2" id="KW-0575">Peroxidase</keyword>
<accession>A0A7W4Z956</accession>
<organism evidence="2 3">
    <name type="scientific">Microbulbifer rhizosphaerae</name>
    <dbReference type="NCBI Taxonomy" id="1562603"/>
    <lineage>
        <taxon>Bacteria</taxon>
        <taxon>Pseudomonadati</taxon>
        <taxon>Pseudomonadota</taxon>
        <taxon>Gammaproteobacteria</taxon>
        <taxon>Cellvibrionales</taxon>
        <taxon>Microbulbiferaceae</taxon>
        <taxon>Microbulbifer</taxon>
    </lineage>
</organism>
<dbReference type="SUPFAM" id="SSF69118">
    <property type="entry name" value="AhpD-like"/>
    <property type="match status" value="1"/>
</dbReference>
<feature type="domain" description="Carboxymuconolactone decarboxylase-like" evidence="1">
    <location>
        <begin position="43"/>
        <end position="105"/>
    </location>
</feature>
<name>A0A7W4Z956_9GAMM</name>
<dbReference type="RefSeq" id="WP_183456717.1">
    <property type="nucleotide sequence ID" value="NZ_JACHWZ010000002.1"/>
</dbReference>
<dbReference type="GO" id="GO:0051920">
    <property type="term" value="F:peroxiredoxin activity"/>
    <property type="evidence" value="ECO:0007669"/>
    <property type="project" value="InterPro"/>
</dbReference>